<keyword evidence="4" id="KW-1185">Reference proteome</keyword>
<evidence type="ECO:0000256" key="1">
    <source>
        <dbReference type="ARBA" id="ARBA00009108"/>
    </source>
</evidence>
<dbReference type="PATRIC" id="fig|1128398.3.peg.1324"/>
<dbReference type="AlphaFoldDB" id="K0B0Z3"/>
<proteinExistence type="inferred from homology"/>
<evidence type="ECO:0008006" key="5">
    <source>
        <dbReference type="Google" id="ProtNLM"/>
    </source>
</evidence>
<dbReference type="EMBL" id="CP003326">
    <property type="protein sequence ID" value="AFS78316.1"/>
    <property type="molecule type" value="Genomic_DNA"/>
</dbReference>
<dbReference type="OrthoDB" id="9776196at2"/>
<dbReference type="eggNOG" id="COG3879">
    <property type="taxonomic scope" value="Bacteria"/>
</dbReference>
<dbReference type="HOGENOM" id="CLU_040273_4_1_9"/>
<evidence type="ECO:0000313" key="3">
    <source>
        <dbReference type="EMBL" id="AFS78316.1"/>
    </source>
</evidence>
<gene>
    <name evidence="3" type="ordered locus">Curi_c13050</name>
</gene>
<protein>
    <recommendedName>
        <fullName evidence="5">Division initiation protein</fullName>
    </recommendedName>
</protein>
<dbReference type="KEGG" id="cad:Curi_c13050"/>
<dbReference type="Gene3D" id="3.30.70.1880">
    <property type="entry name" value="Protein of unknown function DUF881"/>
    <property type="match status" value="1"/>
</dbReference>
<organism evidence="3 4">
    <name type="scientific">Gottschalkia acidurici (strain ATCC 7906 / DSM 604 / BCRC 14475 / CIP 104303 / KCTC 5404 / NCIMB 10678 / 9a)</name>
    <name type="common">Clostridium acidurici</name>
    <dbReference type="NCBI Taxonomy" id="1128398"/>
    <lineage>
        <taxon>Bacteria</taxon>
        <taxon>Bacillati</taxon>
        <taxon>Bacillota</taxon>
        <taxon>Tissierellia</taxon>
        <taxon>Tissierellales</taxon>
        <taxon>Gottschalkiaceae</taxon>
        <taxon>Gottschalkia</taxon>
    </lineage>
</organism>
<dbReference type="Pfam" id="PF05949">
    <property type="entry name" value="DUF881"/>
    <property type="match status" value="1"/>
</dbReference>
<dbReference type="PANTHER" id="PTHR37313:SF2">
    <property type="entry name" value="UPF0749 PROTEIN YLXX"/>
    <property type="match status" value="1"/>
</dbReference>
<dbReference type="InterPro" id="IPR010273">
    <property type="entry name" value="DUF881"/>
</dbReference>
<name>K0B0Z3_GOTA9</name>
<evidence type="ECO:0000313" key="4">
    <source>
        <dbReference type="Proteomes" id="UP000006094"/>
    </source>
</evidence>
<comment type="similarity">
    <text evidence="1">Belongs to the UPF0749 family.</text>
</comment>
<sequence>MKKKLKELLALTLLSVILGVLLSFQMRQKIENYSLFSLNSIEIMKNDIENSRDEIENLNRLIDEKKIELEKFKQVIEDEDKNIEDYIKEEMENFKVIGGLEDIEGPGIRIVIADNEEKEIIGQNIQDDIIHDSEIQIILNDLKNAGAEAISINGQRVVSKSEVKCGGPIIRINGKSSANPFVITAIGDPKALYAAINAPQSFGWTLKEVYNKKVEAEIKDKVFIPKYNWKDSSFKYSEPIKEGD</sequence>
<accession>K0B0Z3</accession>
<reference evidence="3 4" key="1">
    <citation type="journal article" date="2012" name="PLoS ONE">
        <title>The purine-utilizing bacterium Clostridium acidurici 9a: a genome-guided metabolic reconsideration.</title>
        <authorList>
            <person name="Hartwich K."/>
            <person name="Poehlein A."/>
            <person name="Daniel R."/>
        </authorList>
    </citation>
    <scope>NUCLEOTIDE SEQUENCE [LARGE SCALE GENOMIC DNA]</scope>
    <source>
        <strain evidence="4">ATCC 7906 / DSM 604 / BCRC 14475 / CIP 104303 / KCTC 5404 / NCIMB 10678 / 9a</strain>
    </source>
</reference>
<keyword evidence="2" id="KW-0175">Coiled coil</keyword>
<dbReference type="STRING" id="1128398.Curi_c13050"/>
<dbReference type="RefSeq" id="WP_014967453.1">
    <property type="nucleotide sequence ID" value="NC_018664.1"/>
</dbReference>
<dbReference type="Proteomes" id="UP000006094">
    <property type="component" value="Chromosome"/>
</dbReference>
<evidence type="ECO:0000256" key="2">
    <source>
        <dbReference type="SAM" id="Coils"/>
    </source>
</evidence>
<dbReference type="PANTHER" id="PTHR37313">
    <property type="entry name" value="UPF0749 PROTEIN RV1825"/>
    <property type="match status" value="1"/>
</dbReference>
<feature type="coiled-coil region" evidence="2">
    <location>
        <begin position="38"/>
        <end position="89"/>
    </location>
</feature>